<keyword evidence="1" id="KW-0472">Membrane</keyword>
<accession>A0A5P2DLM1</accession>
<gene>
    <name evidence="2" type="ORF">DEJ51_19320</name>
</gene>
<feature type="transmembrane region" description="Helical" evidence="1">
    <location>
        <begin position="91"/>
        <end position="112"/>
    </location>
</feature>
<sequence length="123" mass="12730">MITDDSSERAPSDGPSTTVGRLVTGLSLWWTAVPVVFAAQAFVGASGVRGPLGDGLVLVMLWVCIGGIVLAPALGYATARATGHARARKRFATMGAVSLGFCLLVVLFWQFAMECAPGDPSCS</sequence>
<evidence type="ECO:0000313" key="2">
    <source>
        <dbReference type="EMBL" id="QES56045.1"/>
    </source>
</evidence>
<organism evidence="2 3">
    <name type="scientific">Streptomyces venezuelae</name>
    <dbReference type="NCBI Taxonomy" id="54571"/>
    <lineage>
        <taxon>Bacteria</taxon>
        <taxon>Bacillati</taxon>
        <taxon>Actinomycetota</taxon>
        <taxon>Actinomycetes</taxon>
        <taxon>Kitasatosporales</taxon>
        <taxon>Streptomycetaceae</taxon>
        <taxon>Streptomyces</taxon>
    </lineage>
</organism>
<dbReference type="AlphaFoldDB" id="A0A5P2DLM1"/>
<evidence type="ECO:0000313" key="3">
    <source>
        <dbReference type="Proteomes" id="UP000324101"/>
    </source>
</evidence>
<dbReference type="Proteomes" id="UP000324101">
    <property type="component" value="Chromosome"/>
</dbReference>
<protein>
    <submittedName>
        <fullName evidence="2">Uncharacterized protein</fullName>
    </submittedName>
</protein>
<dbReference type="EMBL" id="CP029189">
    <property type="protein sequence ID" value="QES56045.1"/>
    <property type="molecule type" value="Genomic_DNA"/>
</dbReference>
<keyword evidence="1" id="KW-1133">Transmembrane helix</keyword>
<feature type="transmembrane region" description="Helical" evidence="1">
    <location>
        <begin position="21"/>
        <end position="43"/>
    </location>
</feature>
<dbReference type="OrthoDB" id="4335174at2"/>
<proteinExistence type="predicted"/>
<feature type="transmembrane region" description="Helical" evidence="1">
    <location>
        <begin position="55"/>
        <end position="79"/>
    </location>
</feature>
<dbReference type="RefSeq" id="WP_150258711.1">
    <property type="nucleotide sequence ID" value="NZ_CP029189.1"/>
</dbReference>
<evidence type="ECO:0000256" key="1">
    <source>
        <dbReference type="SAM" id="Phobius"/>
    </source>
</evidence>
<reference evidence="2 3" key="1">
    <citation type="submission" date="2018-05" db="EMBL/GenBank/DDBJ databases">
        <title>Streptomyces venezuelae.</title>
        <authorList>
            <person name="Kim W."/>
            <person name="Lee N."/>
            <person name="Cho B.-K."/>
        </authorList>
    </citation>
    <scope>NUCLEOTIDE SEQUENCE [LARGE SCALE GENOMIC DNA]</scope>
    <source>
        <strain evidence="2 3">ATCC 21018</strain>
    </source>
</reference>
<name>A0A5P2DLM1_STRVZ</name>
<keyword evidence="1" id="KW-0812">Transmembrane</keyword>